<accession>A0AA37WN35</accession>
<dbReference type="Pfam" id="PF14400">
    <property type="entry name" value="Transglut_i_TM"/>
    <property type="match status" value="1"/>
</dbReference>
<comment type="caution">
    <text evidence="4">The sequence shown here is derived from an EMBL/GenBank/DDBJ whole genome shotgun (WGS) entry which is preliminary data.</text>
</comment>
<feature type="transmembrane region" description="Helical" evidence="1">
    <location>
        <begin position="412"/>
        <end position="431"/>
    </location>
</feature>
<feature type="domain" description="7 transmembrane helices usually fused to an inactive transglutaminase" evidence="3">
    <location>
        <begin position="258"/>
        <end position="500"/>
    </location>
</feature>
<sequence length="507" mass="56334">MKSRKPFYAFVAVLIIVGVALIGYRTYEDGIPLSPKEKHVVWDLEATVSFNAQNKPVLVSLTRPEHQSGFEVVSEAGASPGYGLSLIDNQDWLRAQWSKREATGPQRLYYRVLVSESNHDLIEADSAPPTPSDAIWEEPQRTVAEQLLAEAWDRSADAHSFTLELLKLLNDQQQNQNARLLLSESMRSKAEVAVQLLNHANIPARVVSILSLEDGRRRQPLQQLIKVWQDNDAEIFDPNTGQMGLPENTLLWGNYGHPILEVVGGVNSQVTFSIIRRTEPLHGATTQLFTPNVLSFSIGSLPLAEQAMFKTLLLIPIGALVVVFLRILIGVKTSGTFMPVLIALAFMETTLVTGLVGFILIVGVGLFFRSYLTQLNLLLVARISAVILMVIAIITLFSLLSYQLGLTEGLKITFFPMIILAWTIERMSILWEEEGPRDVLTQGGGSLMVAIVAYACMSNDLIQHLTFNFLGLQLVIMALILLMGSYTGYRLLELYRFKPLANSISEQ</sequence>
<gene>
    <name evidence="4" type="ORF">GCM10007877_27520</name>
</gene>
<feature type="transmembrane region" description="Helical" evidence="1">
    <location>
        <begin position="469"/>
        <end position="489"/>
    </location>
</feature>
<feature type="transmembrane region" description="Helical" evidence="1">
    <location>
        <begin position="7"/>
        <end position="27"/>
    </location>
</feature>
<proteinExistence type="predicted"/>
<keyword evidence="5" id="KW-1185">Reference proteome</keyword>
<keyword evidence="1" id="KW-1133">Transmembrane helix</keyword>
<protein>
    <submittedName>
        <fullName evidence="4">Gonadoliberin III</fullName>
    </submittedName>
</protein>
<evidence type="ECO:0000256" key="1">
    <source>
        <dbReference type="SAM" id="Phobius"/>
    </source>
</evidence>
<evidence type="ECO:0000259" key="3">
    <source>
        <dbReference type="Pfam" id="PF14402"/>
    </source>
</evidence>
<dbReference type="AlphaFoldDB" id="A0AA37WN35"/>
<evidence type="ECO:0000313" key="4">
    <source>
        <dbReference type="EMBL" id="GLS27033.1"/>
    </source>
</evidence>
<feature type="transmembrane region" description="Helical" evidence="1">
    <location>
        <begin position="379"/>
        <end position="400"/>
    </location>
</feature>
<keyword evidence="1" id="KW-0812">Transmembrane</keyword>
<keyword evidence="1" id="KW-0472">Membrane</keyword>
<dbReference type="EMBL" id="BSPD01000065">
    <property type="protein sequence ID" value="GLS27033.1"/>
    <property type="molecule type" value="Genomic_DNA"/>
</dbReference>
<dbReference type="Pfam" id="PF14402">
    <property type="entry name" value="7TM_transglut"/>
    <property type="match status" value="1"/>
</dbReference>
<feature type="transmembrane region" description="Helical" evidence="1">
    <location>
        <begin position="443"/>
        <end position="462"/>
    </location>
</feature>
<dbReference type="InterPro" id="IPR025840">
    <property type="entry name" value="7TM_transglut"/>
</dbReference>
<evidence type="ECO:0000259" key="2">
    <source>
        <dbReference type="Pfam" id="PF14400"/>
    </source>
</evidence>
<organism evidence="4 5">
    <name type="scientific">Marinibactrum halimedae</name>
    <dbReference type="NCBI Taxonomy" id="1444977"/>
    <lineage>
        <taxon>Bacteria</taxon>
        <taxon>Pseudomonadati</taxon>
        <taxon>Pseudomonadota</taxon>
        <taxon>Gammaproteobacteria</taxon>
        <taxon>Cellvibrionales</taxon>
        <taxon>Cellvibrionaceae</taxon>
        <taxon>Marinibactrum</taxon>
    </lineage>
</organism>
<dbReference type="InterPro" id="IPR025838">
    <property type="entry name" value="Transglut_i_TM"/>
</dbReference>
<feature type="transmembrane region" description="Helical" evidence="1">
    <location>
        <begin position="307"/>
        <end position="329"/>
    </location>
</feature>
<dbReference type="RefSeq" id="WP_232592930.1">
    <property type="nucleotide sequence ID" value="NZ_BSPD01000065.1"/>
</dbReference>
<dbReference type="Proteomes" id="UP001156870">
    <property type="component" value="Unassembled WGS sequence"/>
</dbReference>
<evidence type="ECO:0000313" key="5">
    <source>
        <dbReference type="Proteomes" id="UP001156870"/>
    </source>
</evidence>
<name>A0AA37WN35_9GAMM</name>
<feature type="domain" description="Inactive transglutaminase fused to 7 transmembrane helices" evidence="2">
    <location>
        <begin position="24"/>
        <end position="184"/>
    </location>
</feature>
<feature type="transmembrane region" description="Helical" evidence="1">
    <location>
        <begin position="341"/>
        <end position="367"/>
    </location>
</feature>
<reference evidence="4 5" key="1">
    <citation type="journal article" date="2014" name="Int. J. Syst. Evol. Microbiol.">
        <title>Complete genome sequence of Corynebacterium casei LMG S-19264T (=DSM 44701T), isolated from a smear-ripened cheese.</title>
        <authorList>
            <consortium name="US DOE Joint Genome Institute (JGI-PGF)"/>
            <person name="Walter F."/>
            <person name="Albersmeier A."/>
            <person name="Kalinowski J."/>
            <person name="Ruckert C."/>
        </authorList>
    </citation>
    <scope>NUCLEOTIDE SEQUENCE [LARGE SCALE GENOMIC DNA]</scope>
    <source>
        <strain evidence="4 5">NBRC 110095</strain>
    </source>
</reference>